<reference evidence="3" key="1">
    <citation type="journal article" date="2009" name="Fish Shellfish Immunol.">
        <title>Identification and molecular characterization of a Spatzle-like protein from Chinese shrimp (Fenneropenaeus chinensis).</title>
        <authorList>
            <person name="Shi X.Z."/>
            <person name="Zhang R.R."/>
            <person name="Jia Y.P."/>
            <person name="Zhao X.F."/>
            <person name="Yu X.Q."/>
            <person name="Wang J.X."/>
        </authorList>
    </citation>
    <scope>NUCLEOTIDE SEQUENCE</scope>
</reference>
<dbReference type="KEGG" id="pcla:138357749"/>
<name>D1KRS1_PROCL</name>
<dbReference type="Gene3D" id="4.10.75.10">
    <property type="entry name" value="Elafin-like"/>
    <property type="match status" value="1"/>
</dbReference>
<organism evidence="3">
    <name type="scientific">Procambarus clarkii</name>
    <name type="common">Red swamp crayfish</name>
    <dbReference type="NCBI Taxonomy" id="6728"/>
    <lineage>
        <taxon>Eukaryota</taxon>
        <taxon>Metazoa</taxon>
        <taxon>Ecdysozoa</taxon>
        <taxon>Arthropoda</taxon>
        <taxon>Crustacea</taxon>
        <taxon>Multicrustacea</taxon>
        <taxon>Malacostraca</taxon>
        <taxon>Eumalacostraca</taxon>
        <taxon>Eucarida</taxon>
        <taxon>Decapoda</taxon>
        <taxon>Pleocyemata</taxon>
        <taxon>Astacidea</taxon>
        <taxon>Astacoidea</taxon>
        <taxon>Cambaridae</taxon>
        <taxon>Procambarus</taxon>
    </lineage>
</organism>
<dbReference type="GO" id="GO:0030414">
    <property type="term" value="F:peptidase inhibitor activity"/>
    <property type="evidence" value="ECO:0007669"/>
    <property type="project" value="InterPro"/>
</dbReference>
<dbReference type="RefSeq" id="XP_069170853.1">
    <property type="nucleotide sequence ID" value="XM_069314752.1"/>
</dbReference>
<dbReference type="AlphaFoldDB" id="D1KRS1"/>
<feature type="chain" id="PRO_5003024266" evidence="1">
    <location>
        <begin position="21"/>
        <end position="74"/>
    </location>
</feature>
<evidence type="ECO:0000256" key="1">
    <source>
        <dbReference type="SAM" id="SignalP"/>
    </source>
</evidence>
<evidence type="ECO:0000259" key="2">
    <source>
        <dbReference type="PROSITE" id="PS51390"/>
    </source>
</evidence>
<reference evidence="3" key="2">
    <citation type="submission" date="2009-06" db="EMBL/GenBank/DDBJ databases">
        <authorList>
            <person name="Wang J.-X."/>
            <person name="Zhao X.-F."/>
        </authorList>
    </citation>
    <scope>NUCLEOTIDE SEQUENCE</scope>
</reference>
<dbReference type="PROSITE" id="PS51390">
    <property type="entry name" value="WAP"/>
    <property type="match status" value="1"/>
</dbReference>
<protein>
    <submittedName>
        <fullName evidence="3">Single WAP domain-containing protein</fullName>
    </submittedName>
</protein>
<keyword evidence="1" id="KW-0732">Signal</keyword>
<dbReference type="InterPro" id="IPR036645">
    <property type="entry name" value="Elafin-like_sf"/>
</dbReference>
<feature type="domain" description="WAP" evidence="2">
    <location>
        <begin position="22"/>
        <end position="74"/>
    </location>
</feature>
<sequence>MKLLLLSALLLTIVVVGTTSQRTHYAGSSCPDPNSFGRVCIQYYDQCTSDQECRTTGRGHKCCLVAGCGKECMN</sequence>
<dbReference type="Pfam" id="PF00095">
    <property type="entry name" value="WAP"/>
    <property type="match status" value="1"/>
</dbReference>
<dbReference type="GeneID" id="138357749"/>
<dbReference type="GO" id="GO:0005576">
    <property type="term" value="C:extracellular region"/>
    <property type="evidence" value="ECO:0007669"/>
    <property type="project" value="InterPro"/>
</dbReference>
<proteinExistence type="evidence at transcript level"/>
<evidence type="ECO:0000313" key="3">
    <source>
        <dbReference type="EMBL" id="ACY64753.1"/>
    </source>
</evidence>
<dbReference type="OrthoDB" id="6333653at2759"/>
<accession>D1KRS1</accession>
<dbReference type="InterPro" id="IPR008197">
    <property type="entry name" value="WAP_dom"/>
</dbReference>
<feature type="signal peptide" evidence="1">
    <location>
        <begin position="1"/>
        <end position="20"/>
    </location>
</feature>
<dbReference type="EMBL" id="GQ303570">
    <property type="protein sequence ID" value="ACY64753.1"/>
    <property type="molecule type" value="mRNA"/>
</dbReference>